<protein>
    <recommendedName>
        <fullName evidence="3">Lipoprotein</fullName>
    </recommendedName>
</protein>
<accession>A0ABV3WQ34</accession>
<dbReference type="EMBL" id="JAZHFV010000002">
    <property type="protein sequence ID" value="MEX4006774.1"/>
    <property type="molecule type" value="Genomic_DNA"/>
</dbReference>
<reference evidence="1 2" key="1">
    <citation type="submission" date="2024-01" db="EMBL/GenBank/DDBJ databases">
        <title>New evidence supports the origin of RcGTA from prophage.</title>
        <authorList>
            <person name="Xu Y."/>
            <person name="Liu B."/>
            <person name="Chen F."/>
        </authorList>
    </citation>
    <scope>NUCLEOTIDE SEQUENCE [LARGE SCALE GENOMIC DNA]</scope>
    <source>
        <strain evidence="1 2">CBW1107-2</strain>
    </source>
</reference>
<evidence type="ECO:0008006" key="3">
    <source>
        <dbReference type="Google" id="ProtNLM"/>
    </source>
</evidence>
<evidence type="ECO:0000313" key="2">
    <source>
        <dbReference type="Proteomes" id="UP001559025"/>
    </source>
</evidence>
<evidence type="ECO:0000313" key="1">
    <source>
        <dbReference type="EMBL" id="MEX4006774.1"/>
    </source>
</evidence>
<proteinExistence type="predicted"/>
<dbReference type="Proteomes" id="UP001559025">
    <property type="component" value="Unassembled WGS sequence"/>
</dbReference>
<name>A0ABV3WQ34_9HYPH</name>
<sequence>MKPIVPTLFALAVLAGCTTMTPEERRAADEETCREYGFRKGSEAFAECLQRIELDRRAERRANMASFEFSRPMVVYRPVPVPVPPSN</sequence>
<comment type="caution">
    <text evidence="1">The sequence shown here is derived from an EMBL/GenBank/DDBJ whole genome shotgun (WGS) entry which is preliminary data.</text>
</comment>
<organism evidence="1 2">
    <name type="scientific">Neoaquamicrobium sediminum</name>
    <dbReference type="NCBI Taxonomy" id="1849104"/>
    <lineage>
        <taxon>Bacteria</taxon>
        <taxon>Pseudomonadati</taxon>
        <taxon>Pseudomonadota</taxon>
        <taxon>Alphaproteobacteria</taxon>
        <taxon>Hyphomicrobiales</taxon>
        <taxon>Phyllobacteriaceae</taxon>
        <taxon>Neoaquamicrobium</taxon>
    </lineage>
</organism>
<dbReference type="PROSITE" id="PS51257">
    <property type="entry name" value="PROKAR_LIPOPROTEIN"/>
    <property type="match status" value="1"/>
</dbReference>
<dbReference type="RefSeq" id="WP_368802059.1">
    <property type="nucleotide sequence ID" value="NZ_JAZHFV010000002.1"/>
</dbReference>
<keyword evidence="2" id="KW-1185">Reference proteome</keyword>
<gene>
    <name evidence="1" type="ORF">V1479_05620</name>
</gene>